<dbReference type="PANTHER" id="PTHR36699:SF1">
    <property type="entry name" value="L,D-TRANSPEPTIDASE YAFK-RELATED"/>
    <property type="match status" value="1"/>
</dbReference>
<dbReference type="EMBL" id="QFQP01000026">
    <property type="protein sequence ID" value="PZR08226.1"/>
    <property type="molecule type" value="Genomic_DNA"/>
</dbReference>
<dbReference type="GO" id="GO:0016740">
    <property type="term" value="F:transferase activity"/>
    <property type="evidence" value="ECO:0007669"/>
    <property type="project" value="UniProtKB-KW"/>
</dbReference>
<accession>A0A2W5T7D0</accession>
<comment type="pathway">
    <text evidence="1 7">Cell wall biogenesis; peptidoglycan biosynthesis.</text>
</comment>
<keyword evidence="8" id="KW-0732">Signal</keyword>
<dbReference type="Pfam" id="PF03734">
    <property type="entry name" value="YkuD"/>
    <property type="match status" value="1"/>
</dbReference>
<gene>
    <name evidence="10" type="ORF">DI536_25290</name>
</gene>
<dbReference type="AlphaFoldDB" id="A0A2W5T7D0"/>
<feature type="domain" description="L,D-TPase catalytic" evidence="9">
    <location>
        <begin position="47"/>
        <end position="176"/>
    </location>
</feature>
<comment type="caution">
    <text evidence="10">The sequence shown here is derived from an EMBL/GenBank/DDBJ whole genome shotgun (WGS) entry which is preliminary data.</text>
</comment>
<dbReference type="InterPro" id="IPR038063">
    <property type="entry name" value="Transpep_catalytic_dom"/>
</dbReference>
<dbReference type="PROSITE" id="PS52029">
    <property type="entry name" value="LD_TPASE"/>
    <property type="match status" value="1"/>
</dbReference>
<feature type="active site" description="Nucleophile" evidence="7">
    <location>
        <position position="148"/>
    </location>
</feature>
<dbReference type="GO" id="GO:0071555">
    <property type="term" value="P:cell wall organization"/>
    <property type="evidence" value="ECO:0007669"/>
    <property type="project" value="UniProtKB-UniRule"/>
</dbReference>
<evidence type="ECO:0000256" key="4">
    <source>
        <dbReference type="ARBA" id="ARBA00022960"/>
    </source>
</evidence>
<evidence type="ECO:0000313" key="10">
    <source>
        <dbReference type="EMBL" id="PZR08226.1"/>
    </source>
</evidence>
<evidence type="ECO:0000256" key="3">
    <source>
        <dbReference type="ARBA" id="ARBA00022679"/>
    </source>
</evidence>
<evidence type="ECO:0000313" key="11">
    <source>
        <dbReference type="Proteomes" id="UP000249061"/>
    </source>
</evidence>
<dbReference type="GO" id="GO:0004180">
    <property type="term" value="F:carboxypeptidase activity"/>
    <property type="evidence" value="ECO:0007669"/>
    <property type="project" value="UniProtKB-ARBA"/>
</dbReference>
<organism evidence="10 11">
    <name type="scientific">Archangium gephyra</name>
    <dbReference type="NCBI Taxonomy" id="48"/>
    <lineage>
        <taxon>Bacteria</taxon>
        <taxon>Pseudomonadati</taxon>
        <taxon>Myxococcota</taxon>
        <taxon>Myxococcia</taxon>
        <taxon>Myxococcales</taxon>
        <taxon>Cystobacterineae</taxon>
        <taxon>Archangiaceae</taxon>
        <taxon>Archangium</taxon>
    </lineage>
</organism>
<evidence type="ECO:0000256" key="6">
    <source>
        <dbReference type="ARBA" id="ARBA00023316"/>
    </source>
</evidence>
<keyword evidence="3" id="KW-0808">Transferase</keyword>
<keyword evidence="5 7" id="KW-0573">Peptidoglycan synthesis</keyword>
<protein>
    <recommendedName>
        <fullName evidence="9">L,D-TPase catalytic domain-containing protein</fullName>
    </recommendedName>
</protein>
<feature type="active site" description="Proton donor/acceptor" evidence="7">
    <location>
        <position position="140"/>
    </location>
</feature>
<dbReference type="Proteomes" id="UP000249061">
    <property type="component" value="Unassembled WGS sequence"/>
</dbReference>
<proteinExistence type="inferred from homology"/>
<evidence type="ECO:0000256" key="1">
    <source>
        <dbReference type="ARBA" id="ARBA00004752"/>
    </source>
</evidence>
<feature type="chain" id="PRO_5016082149" description="L,D-TPase catalytic domain-containing protein" evidence="8">
    <location>
        <begin position="17"/>
        <end position="226"/>
    </location>
</feature>
<evidence type="ECO:0000256" key="8">
    <source>
        <dbReference type="SAM" id="SignalP"/>
    </source>
</evidence>
<dbReference type="SUPFAM" id="SSF141523">
    <property type="entry name" value="L,D-transpeptidase catalytic domain-like"/>
    <property type="match status" value="1"/>
</dbReference>
<evidence type="ECO:0000256" key="5">
    <source>
        <dbReference type="ARBA" id="ARBA00022984"/>
    </source>
</evidence>
<sequence length="226" mass="25680">MRLVWLLMIVSTATLAADRVKEVRERRTADVKALVEKAGLTYPVDEVYLRAFKKEKQLELWASKRGQPMTLVKRYDFCSASGELGPKRREGDLQVPEGLYEVPSFNPFSDYHLAMKVSYPNASDKVRSDAKRPGGLIYLHGDCVSIGCIAIEDQPIEEVYLIAFDARVRPIRFDIFPARLDDVTTVGQGEHVEFWRELTPAYTSFEKTKRPARFSVNPKTGAYSVK</sequence>
<name>A0A2W5T7D0_9BACT</name>
<evidence type="ECO:0000256" key="2">
    <source>
        <dbReference type="ARBA" id="ARBA00005992"/>
    </source>
</evidence>
<dbReference type="InterPro" id="IPR005490">
    <property type="entry name" value="LD_TPept_cat_dom"/>
</dbReference>
<dbReference type="PANTHER" id="PTHR36699">
    <property type="entry name" value="LD-TRANSPEPTIDASE"/>
    <property type="match status" value="1"/>
</dbReference>
<keyword evidence="4 7" id="KW-0133">Cell shape</keyword>
<feature type="signal peptide" evidence="8">
    <location>
        <begin position="1"/>
        <end position="16"/>
    </location>
</feature>
<comment type="similarity">
    <text evidence="2">Belongs to the YkuD family.</text>
</comment>
<evidence type="ECO:0000259" key="9">
    <source>
        <dbReference type="PROSITE" id="PS52029"/>
    </source>
</evidence>
<evidence type="ECO:0000256" key="7">
    <source>
        <dbReference type="PROSITE-ProRule" id="PRU01373"/>
    </source>
</evidence>
<keyword evidence="6 7" id="KW-0961">Cell wall biogenesis/degradation</keyword>
<dbReference type="GO" id="GO:0009252">
    <property type="term" value="P:peptidoglycan biosynthetic process"/>
    <property type="evidence" value="ECO:0007669"/>
    <property type="project" value="UniProtKB-KW"/>
</dbReference>
<reference evidence="10 11" key="1">
    <citation type="submission" date="2017-08" db="EMBL/GenBank/DDBJ databases">
        <title>Infants hospitalized years apart are colonized by the same room-sourced microbial strains.</title>
        <authorList>
            <person name="Brooks B."/>
            <person name="Olm M.R."/>
            <person name="Firek B.A."/>
            <person name="Baker R."/>
            <person name="Thomas B.C."/>
            <person name="Morowitz M.J."/>
            <person name="Banfield J.F."/>
        </authorList>
    </citation>
    <scope>NUCLEOTIDE SEQUENCE [LARGE SCALE GENOMIC DNA]</scope>
    <source>
        <strain evidence="10">S2_003_000_R2_14</strain>
    </source>
</reference>
<dbReference type="GO" id="GO:0008360">
    <property type="term" value="P:regulation of cell shape"/>
    <property type="evidence" value="ECO:0007669"/>
    <property type="project" value="UniProtKB-UniRule"/>
</dbReference>